<evidence type="ECO:0000256" key="4">
    <source>
        <dbReference type="ARBA" id="ARBA00022801"/>
    </source>
</evidence>
<comment type="caution">
    <text evidence="10">The sequence shown here is derived from an EMBL/GenBank/DDBJ whole genome shotgun (WGS) entry which is preliminary data.</text>
</comment>
<keyword evidence="7" id="KW-0802">TPR repeat</keyword>
<keyword evidence="3 8" id="KW-0812">Transmembrane</keyword>
<evidence type="ECO:0000256" key="6">
    <source>
        <dbReference type="ARBA" id="ARBA00023136"/>
    </source>
</evidence>
<evidence type="ECO:0000256" key="7">
    <source>
        <dbReference type="PROSITE-ProRule" id="PRU00339"/>
    </source>
</evidence>
<comment type="subcellular location">
    <subcellularLocation>
        <location evidence="1">Membrane</location>
        <topology evidence="1">Multi-pass membrane protein</topology>
    </subcellularLocation>
</comment>
<dbReference type="Gene3D" id="1.20.1540.10">
    <property type="entry name" value="Rhomboid-like"/>
    <property type="match status" value="1"/>
</dbReference>
<reference evidence="10 11" key="1">
    <citation type="submission" date="2018-12" db="EMBL/GenBank/DDBJ databases">
        <title>Bacillus chawlae sp. nov., Bacillus glennii sp. nov., and Bacillus saganii sp. nov. Isolated from the Vehicle Assembly Building at Kennedy Space Center where the Viking Spacecraft were Assembled.</title>
        <authorList>
            <person name="Seuylemezian A."/>
            <person name="Vaishampayan P."/>
        </authorList>
    </citation>
    <scope>NUCLEOTIDE SEQUENCE [LARGE SCALE GENOMIC DNA]</scope>
    <source>
        <strain evidence="10 11">L5</strain>
    </source>
</reference>
<name>A0A3S0VXQ0_9BACI</name>
<dbReference type="Pfam" id="PF14559">
    <property type="entry name" value="TPR_19"/>
    <property type="match status" value="1"/>
</dbReference>
<sequence length="510" mass="58372">MGLQEDYLYWSMVKELSTRYDYRIITISESQKEIWLETDNSHAYPVIRLMRYDLDWANWLKRDMERTALNGEQIRKQLHKKPLQVFNIYITAFSPVDDYEYLIDSPAVNRKATIHSFIMDVSKYDEKSQQLEQLLHMPLSFKAPDHEDIDDGQVAYLKQTALSASVQKAKEERQLFTAGKPFFTYVFIILQVAVFLLMEARGGSANSSTLIEFGAKYNPLILQGEWWRFFTPIVIHIGFLHLLMNTISLYFIGPEVERIYGRLRFLFIYLFAGFAGVLGSFLQNSNISAGASGAIFGCFGALLYFGIAHPRLFFRTMGTNVIILILFNLGYGFSVDGVDNAGHVGGLVGGFLAAGMVHLPKSKQLIRQIIFTGATVCLTYWLLQWGYSSQGFANNEMVAAATAQDFMDKGEDDQAYEILKKYTEKNRDAPSSFFFTLGNFEYQKENLASAENFFVKAIEQDPEYDPAHYNLALLYLRTNRENEAESHAQKAAKLKPDDKEYQKLLDRIHQ</sequence>
<dbReference type="PROSITE" id="PS50005">
    <property type="entry name" value="TPR"/>
    <property type="match status" value="2"/>
</dbReference>
<evidence type="ECO:0000313" key="11">
    <source>
        <dbReference type="Proteomes" id="UP000267430"/>
    </source>
</evidence>
<feature type="transmembrane region" description="Helical" evidence="8">
    <location>
        <begin position="182"/>
        <end position="198"/>
    </location>
</feature>
<organism evidence="10 11">
    <name type="scientific">Peribacillus cavernae</name>
    <dbReference type="NCBI Taxonomy" id="1674310"/>
    <lineage>
        <taxon>Bacteria</taxon>
        <taxon>Bacillati</taxon>
        <taxon>Bacillota</taxon>
        <taxon>Bacilli</taxon>
        <taxon>Bacillales</taxon>
        <taxon>Bacillaceae</taxon>
        <taxon>Peribacillus</taxon>
    </lineage>
</organism>
<dbReference type="AlphaFoldDB" id="A0A3S0VXQ0"/>
<accession>A0A3S0VXQ0</accession>
<keyword evidence="6 8" id="KW-0472">Membrane</keyword>
<feature type="transmembrane region" description="Helical" evidence="8">
    <location>
        <begin position="287"/>
        <end position="305"/>
    </location>
</feature>
<dbReference type="InterPro" id="IPR011990">
    <property type="entry name" value="TPR-like_helical_dom_sf"/>
</dbReference>
<dbReference type="InterPro" id="IPR022764">
    <property type="entry name" value="Peptidase_S54_rhomboid_dom"/>
</dbReference>
<evidence type="ECO:0000256" key="2">
    <source>
        <dbReference type="ARBA" id="ARBA00009045"/>
    </source>
</evidence>
<dbReference type="GO" id="GO:0006508">
    <property type="term" value="P:proteolysis"/>
    <property type="evidence" value="ECO:0007669"/>
    <property type="project" value="UniProtKB-KW"/>
</dbReference>
<dbReference type="SUPFAM" id="SSF48452">
    <property type="entry name" value="TPR-like"/>
    <property type="match status" value="1"/>
</dbReference>
<feature type="transmembrane region" description="Helical" evidence="8">
    <location>
        <begin position="229"/>
        <end position="251"/>
    </location>
</feature>
<dbReference type="PANTHER" id="PTHR43731">
    <property type="entry name" value="RHOMBOID PROTEASE"/>
    <property type="match status" value="1"/>
</dbReference>
<feature type="repeat" description="TPR" evidence="7">
    <location>
        <begin position="431"/>
        <end position="464"/>
    </location>
</feature>
<keyword evidence="11" id="KW-1185">Reference proteome</keyword>
<dbReference type="InterPro" id="IPR035952">
    <property type="entry name" value="Rhomboid-like_sf"/>
</dbReference>
<keyword evidence="10" id="KW-0645">Protease</keyword>
<keyword evidence="4" id="KW-0378">Hydrolase</keyword>
<feature type="transmembrane region" description="Helical" evidence="8">
    <location>
        <begin position="312"/>
        <end position="334"/>
    </location>
</feature>
<feature type="domain" description="Peptidase S54 rhomboid" evidence="9">
    <location>
        <begin position="224"/>
        <end position="357"/>
    </location>
</feature>
<evidence type="ECO:0000313" key="10">
    <source>
        <dbReference type="EMBL" id="RUQ28405.1"/>
    </source>
</evidence>
<gene>
    <name evidence="10" type="ORF">ELQ35_12530</name>
</gene>
<keyword evidence="5 8" id="KW-1133">Transmembrane helix</keyword>
<dbReference type="OrthoDB" id="9813074at2"/>
<dbReference type="GO" id="GO:0016020">
    <property type="term" value="C:membrane"/>
    <property type="evidence" value="ECO:0007669"/>
    <property type="project" value="UniProtKB-SubCell"/>
</dbReference>
<dbReference type="Proteomes" id="UP000267430">
    <property type="component" value="Unassembled WGS sequence"/>
</dbReference>
<dbReference type="PANTHER" id="PTHR43731:SF14">
    <property type="entry name" value="PRESENILIN-ASSOCIATED RHOMBOID-LIKE PROTEIN, MITOCHONDRIAL"/>
    <property type="match status" value="1"/>
</dbReference>
<feature type="transmembrane region" description="Helical" evidence="8">
    <location>
        <begin position="263"/>
        <end position="281"/>
    </location>
</feature>
<evidence type="ECO:0000256" key="8">
    <source>
        <dbReference type="SAM" id="Phobius"/>
    </source>
</evidence>
<dbReference type="RefSeq" id="WP_126865166.1">
    <property type="nucleotide sequence ID" value="NZ_JAUSTX010000003.1"/>
</dbReference>
<dbReference type="SUPFAM" id="SSF144091">
    <property type="entry name" value="Rhomboid-like"/>
    <property type="match status" value="1"/>
</dbReference>
<dbReference type="SMART" id="SM00028">
    <property type="entry name" value="TPR"/>
    <property type="match status" value="2"/>
</dbReference>
<evidence type="ECO:0000259" key="9">
    <source>
        <dbReference type="Pfam" id="PF01694"/>
    </source>
</evidence>
<evidence type="ECO:0000256" key="5">
    <source>
        <dbReference type="ARBA" id="ARBA00022989"/>
    </source>
</evidence>
<dbReference type="InterPro" id="IPR050925">
    <property type="entry name" value="Rhomboid_protease_S54"/>
</dbReference>
<dbReference type="Pfam" id="PF01694">
    <property type="entry name" value="Rhomboid"/>
    <property type="match status" value="1"/>
</dbReference>
<dbReference type="GO" id="GO:0004252">
    <property type="term" value="F:serine-type endopeptidase activity"/>
    <property type="evidence" value="ECO:0007669"/>
    <property type="project" value="InterPro"/>
</dbReference>
<dbReference type="EMBL" id="RYZZ01000016">
    <property type="protein sequence ID" value="RUQ28405.1"/>
    <property type="molecule type" value="Genomic_DNA"/>
</dbReference>
<feature type="transmembrane region" description="Helical" evidence="8">
    <location>
        <begin position="369"/>
        <end position="387"/>
    </location>
</feature>
<proteinExistence type="inferred from homology"/>
<comment type="similarity">
    <text evidence="2">Belongs to the peptidase S54 family.</text>
</comment>
<feature type="repeat" description="TPR" evidence="7">
    <location>
        <begin position="465"/>
        <end position="498"/>
    </location>
</feature>
<dbReference type="Gene3D" id="1.25.40.10">
    <property type="entry name" value="Tetratricopeptide repeat domain"/>
    <property type="match status" value="1"/>
</dbReference>
<dbReference type="InterPro" id="IPR019734">
    <property type="entry name" value="TPR_rpt"/>
</dbReference>
<evidence type="ECO:0000256" key="1">
    <source>
        <dbReference type="ARBA" id="ARBA00004141"/>
    </source>
</evidence>
<evidence type="ECO:0000256" key="3">
    <source>
        <dbReference type="ARBA" id="ARBA00022692"/>
    </source>
</evidence>
<protein>
    <submittedName>
        <fullName evidence="10">Rhomboid family intramembrane serine protease</fullName>
    </submittedName>
</protein>